<dbReference type="AlphaFoldDB" id="A0A3M8AA53"/>
<dbReference type="RefSeq" id="WP_122953433.1">
    <property type="nucleotide sequence ID" value="NZ_BJOD01000008.1"/>
</dbReference>
<accession>A0A3M8AA53</accession>
<feature type="domain" description="N-acetyltransferase" evidence="1">
    <location>
        <begin position="2"/>
        <end position="157"/>
    </location>
</feature>
<dbReference type="EMBL" id="RHHN01000089">
    <property type="protein sequence ID" value="RNB48129.1"/>
    <property type="molecule type" value="Genomic_DNA"/>
</dbReference>
<keyword evidence="5" id="KW-1185">Reference proteome</keyword>
<dbReference type="Proteomes" id="UP000276178">
    <property type="component" value="Unassembled WGS sequence"/>
</dbReference>
<dbReference type="CDD" id="cd04301">
    <property type="entry name" value="NAT_SF"/>
    <property type="match status" value="1"/>
</dbReference>
<dbReference type="Pfam" id="PF00583">
    <property type="entry name" value="Acetyltransf_1"/>
    <property type="match status" value="1"/>
</dbReference>
<dbReference type="OrthoDB" id="67353at2"/>
<keyword evidence="3" id="KW-0808">Transferase</keyword>
<name>A0A3M8AA53_9BACL</name>
<evidence type="ECO:0000313" key="2">
    <source>
        <dbReference type="EMBL" id="GED24765.1"/>
    </source>
</evidence>
<dbReference type="InterPro" id="IPR000182">
    <property type="entry name" value="GNAT_dom"/>
</dbReference>
<sequence length="157" mass="18134">MVEYRFLTEANKEELEAVKQLFREYTESLGLDLGFQDFEAECKALPGKYAAPDGALLLALVDGEAAGCIAVRKSDERICEMKRLYVRDRYRGLKIGKTLIQMIIEKAEQLSYDYMRLDTLARMTSAQALYRAFGFYEIEPYIFNPLDGAIFMERKLR</sequence>
<dbReference type="PANTHER" id="PTHR43305">
    <property type="entry name" value="FAMILY N-ACETYLTRANSFERASE, PUTATIVE (AFU_ORTHOLOGUE AFUA_2G01380)-RELATED"/>
    <property type="match status" value="1"/>
</dbReference>
<dbReference type="InterPro" id="IPR016181">
    <property type="entry name" value="Acyl_CoA_acyltransferase"/>
</dbReference>
<evidence type="ECO:0000313" key="5">
    <source>
        <dbReference type="Proteomes" id="UP000317180"/>
    </source>
</evidence>
<dbReference type="PANTHER" id="PTHR43305:SF1">
    <property type="entry name" value="FAMILY N-ACETYLTRANSFERASE, PUTATIVE (AFU_ORTHOLOGUE AFUA_2G01380)-RELATED"/>
    <property type="match status" value="1"/>
</dbReference>
<proteinExistence type="predicted"/>
<protein>
    <submittedName>
        <fullName evidence="2">Acetyltransferase CD1211</fullName>
    </submittedName>
    <submittedName>
        <fullName evidence="3">GNAT family N-acetyltransferase</fullName>
    </submittedName>
</protein>
<dbReference type="EMBL" id="BJOD01000008">
    <property type="protein sequence ID" value="GED24765.1"/>
    <property type="molecule type" value="Genomic_DNA"/>
</dbReference>
<gene>
    <name evidence="2" type="ORF">BAG01nite_08670</name>
    <name evidence="3" type="ORF">EB820_23900</name>
</gene>
<organism evidence="3 4">
    <name type="scientific">Brevibacillus agri</name>
    <dbReference type="NCBI Taxonomy" id="51101"/>
    <lineage>
        <taxon>Bacteria</taxon>
        <taxon>Bacillati</taxon>
        <taxon>Bacillota</taxon>
        <taxon>Bacilli</taxon>
        <taxon>Bacillales</taxon>
        <taxon>Paenibacillaceae</taxon>
        <taxon>Brevibacillus</taxon>
    </lineage>
</organism>
<dbReference type="PROSITE" id="PS51186">
    <property type="entry name" value="GNAT"/>
    <property type="match status" value="1"/>
</dbReference>
<dbReference type="Proteomes" id="UP000317180">
    <property type="component" value="Unassembled WGS sequence"/>
</dbReference>
<dbReference type="GO" id="GO:0016747">
    <property type="term" value="F:acyltransferase activity, transferring groups other than amino-acyl groups"/>
    <property type="evidence" value="ECO:0007669"/>
    <property type="project" value="InterPro"/>
</dbReference>
<evidence type="ECO:0000259" key="1">
    <source>
        <dbReference type="PROSITE" id="PS51186"/>
    </source>
</evidence>
<reference evidence="2 5" key="2">
    <citation type="submission" date="2019-06" db="EMBL/GenBank/DDBJ databases">
        <title>Whole genome shotgun sequence of Brevibacillus agri NBRC 15538.</title>
        <authorList>
            <person name="Hosoyama A."/>
            <person name="Uohara A."/>
            <person name="Ohji S."/>
            <person name="Ichikawa N."/>
        </authorList>
    </citation>
    <scope>NUCLEOTIDE SEQUENCE [LARGE SCALE GENOMIC DNA]</scope>
    <source>
        <strain evidence="2 5">NBRC 15538</strain>
    </source>
</reference>
<dbReference type="SUPFAM" id="SSF55729">
    <property type="entry name" value="Acyl-CoA N-acyltransferases (Nat)"/>
    <property type="match status" value="1"/>
</dbReference>
<evidence type="ECO:0000313" key="3">
    <source>
        <dbReference type="EMBL" id="RNB48129.1"/>
    </source>
</evidence>
<evidence type="ECO:0000313" key="4">
    <source>
        <dbReference type="Proteomes" id="UP000276178"/>
    </source>
</evidence>
<dbReference type="InterPro" id="IPR052777">
    <property type="entry name" value="Acetyltransferase_Enz"/>
</dbReference>
<reference evidence="3 4" key="1">
    <citation type="submission" date="2018-10" db="EMBL/GenBank/DDBJ databases">
        <title>Phylogenomics of Brevibacillus.</title>
        <authorList>
            <person name="Dunlap C."/>
        </authorList>
    </citation>
    <scope>NUCLEOTIDE SEQUENCE [LARGE SCALE GENOMIC DNA]</scope>
    <source>
        <strain evidence="3 4">NRRL NRS 1219</strain>
    </source>
</reference>
<comment type="caution">
    <text evidence="3">The sequence shown here is derived from an EMBL/GenBank/DDBJ whole genome shotgun (WGS) entry which is preliminary data.</text>
</comment>
<dbReference type="Gene3D" id="3.40.630.30">
    <property type="match status" value="1"/>
</dbReference>
<dbReference type="GeneID" id="82811793"/>